<feature type="compositionally biased region" description="Polar residues" evidence="1">
    <location>
        <begin position="69"/>
        <end position="82"/>
    </location>
</feature>
<evidence type="ECO:0000256" key="1">
    <source>
        <dbReference type="SAM" id="MobiDB-lite"/>
    </source>
</evidence>
<evidence type="ECO:0000313" key="2">
    <source>
        <dbReference type="EMBL" id="KIM20757.1"/>
    </source>
</evidence>
<gene>
    <name evidence="2" type="ORF">M408DRAFT_12901</name>
</gene>
<dbReference type="AlphaFoldDB" id="A0A0C2WTA5"/>
<proteinExistence type="predicted"/>
<dbReference type="HOGENOM" id="CLU_977161_0_0_1"/>
<reference evidence="3" key="2">
    <citation type="submission" date="2015-01" db="EMBL/GenBank/DDBJ databases">
        <title>Evolutionary Origins and Diversification of the Mycorrhizal Mutualists.</title>
        <authorList>
            <consortium name="DOE Joint Genome Institute"/>
            <consortium name="Mycorrhizal Genomics Consortium"/>
            <person name="Kohler A."/>
            <person name="Kuo A."/>
            <person name="Nagy L.G."/>
            <person name="Floudas D."/>
            <person name="Copeland A."/>
            <person name="Barry K.W."/>
            <person name="Cichocki N."/>
            <person name="Veneault-Fourrey C."/>
            <person name="LaButti K."/>
            <person name="Lindquist E.A."/>
            <person name="Lipzen A."/>
            <person name="Lundell T."/>
            <person name="Morin E."/>
            <person name="Murat C."/>
            <person name="Riley R."/>
            <person name="Ohm R."/>
            <person name="Sun H."/>
            <person name="Tunlid A."/>
            <person name="Henrissat B."/>
            <person name="Grigoriev I.V."/>
            <person name="Hibbett D.S."/>
            <person name="Martin F."/>
        </authorList>
    </citation>
    <scope>NUCLEOTIDE SEQUENCE [LARGE SCALE GENOMIC DNA]</scope>
    <source>
        <strain evidence="3">MAFF 305830</strain>
    </source>
</reference>
<evidence type="ECO:0000313" key="3">
    <source>
        <dbReference type="Proteomes" id="UP000054097"/>
    </source>
</evidence>
<accession>A0A0C2WTA5</accession>
<protein>
    <submittedName>
        <fullName evidence="2">Uncharacterized protein</fullName>
    </submittedName>
</protein>
<sequence length="285" mass="31535">MDMITEMAPMATYVKAIFASGNPIGRAGAQTGSSVACHAAHPAHPGRRPSQDPFDDPETGSFGNDWESTRVNSAEESLNSLSPGEWNQVVGSLTEKNGDKIRSRILGGTHVDLTKPKGLKERGGQKIEGSEWTVTTGNGRWSEKNKHFCDQRTWLEWGGRGGTWVVSARCLPGPKAQYLEGEIIQSLEEIPYTIERSPYRAHPCPPTYIMITHLNQDNTFLGYSRPNRTNIYKRSYGSCPRSLPSNRATPAKELGQGSFGLVFKEKYIFSLSACLQLTLPSHFKF</sequence>
<dbReference type="Proteomes" id="UP000054097">
    <property type="component" value="Unassembled WGS sequence"/>
</dbReference>
<dbReference type="EMBL" id="KN824410">
    <property type="protein sequence ID" value="KIM20757.1"/>
    <property type="molecule type" value="Genomic_DNA"/>
</dbReference>
<organism evidence="2 3">
    <name type="scientific">Serendipita vermifera MAFF 305830</name>
    <dbReference type="NCBI Taxonomy" id="933852"/>
    <lineage>
        <taxon>Eukaryota</taxon>
        <taxon>Fungi</taxon>
        <taxon>Dikarya</taxon>
        <taxon>Basidiomycota</taxon>
        <taxon>Agaricomycotina</taxon>
        <taxon>Agaricomycetes</taxon>
        <taxon>Sebacinales</taxon>
        <taxon>Serendipitaceae</taxon>
        <taxon>Serendipita</taxon>
    </lineage>
</organism>
<feature type="region of interest" description="Disordered" evidence="1">
    <location>
        <begin position="39"/>
        <end position="85"/>
    </location>
</feature>
<reference evidence="2 3" key="1">
    <citation type="submission" date="2014-04" db="EMBL/GenBank/DDBJ databases">
        <authorList>
            <consortium name="DOE Joint Genome Institute"/>
            <person name="Kuo A."/>
            <person name="Zuccaro A."/>
            <person name="Kohler A."/>
            <person name="Nagy L.G."/>
            <person name="Floudas D."/>
            <person name="Copeland A."/>
            <person name="Barry K.W."/>
            <person name="Cichocki N."/>
            <person name="Veneault-Fourrey C."/>
            <person name="LaButti K."/>
            <person name="Lindquist E.A."/>
            <person name="Lipzen A."/>
            <person name="Lundell T."/>
            <person name="Morin E."/>
            <person name="Murat C."/>
            <person name="Sun H."/>
            <person name="Tunlid A."/>
            <person name="Henrissat B."/>
            <person name="Grigoriev I.V."/>
            <person name="Hibbett D.S."/>
            <person name="Martin F."/>
            <person name="Nordberg H.P."/>
            <person name="Cantor M.N."/>
            <person name="Hua S.X."/>
        </authorList>
    </citation>
    <scope>NUCLEOTIDE SEQUENCE [LARGE SCALE GENOMIC DNA]</scope>
    <source>
        <strain evidence="2 3">MAFF 305830</strain>
    </source>
</reference>
<keyword evidence="3" id="KW-1185">Reference proteome</keyword>
<name>A0A0C2WTA5_SERVB</name>